<reference evidence="3 4" key="1">
    <citation type="submission" date="2018-09" db="EMBL/GenBank/DDBJ databases">
        <title>Whole genome based analysis of evolution and adaptive divergence in Indian and Brazilian strains of Azospirillum brasilense.</title>
        <authorList>
            <person name="Singh C."/>
            <person name="Tripathi A.K."/>
        </authorList>
    </citation>
    <scope>NUCLEOTIDE SEQUENCE [LARGE SCALE GENOMIC DNA]</scope>
    <source>
        <strain evidence="3 4">MTCC4038</strain>
        <plasmid evidence="3 4">p2</plasmid>
    </source>
</reference>
<proteinExistence type="predicted"/>
<evidence type="ECO:0000313" key="4">
    <source>
        <dbReference type="Proteomes" id="UP000298774"/>
    </source>
</evidence>
<name>A0A0P0EW86_AZOBR</name>
<organism evidence="3 4">
    <name type="scientific">Azospirillum brasilense</name>
    <dbReference type="NCBI Taxonomy" id="192"/>
    <lineage>
        <taxon>Bacteria</taxon>
        <taxon>Pseudomonadati</taxon>
        <taxon>Pseudomonadota</taxon>
        <taxon>Alphaproteobacteria</taxon>
        <taxon>Rhodospirillales</taxon>
        <taxon>Azospirillaceae</taxon>
        <taxon>Azospirillum</taxon>
    </lineage>
</organism>
<dbReference type="EMBL" id="CP032341">
    <property type="protein sequence ID" value="QCO11986.1"/>
    <property type="molecule type" value="Genomic_DNA"/>
</dbReference>
<sequence length="67" mass="6830">MIEQATPASPNLLGGVADVLPADAAAKATERVAPPMLDLQRAGWALLCTGCALAAWGLAYALIRVAL</sequence>
<dbReference type="KEGG" id="abf:AMK58_24580"/>
<dbReference type="EMBL" id="JAWXYC010000005">
    <property type="protein sequence ID" value="MDX5955267.1"/>
    <property type="molecule type" value="Genomic_DNA"/>
</dbReference>
<keyword evidence="3" id="KW-0614">Plasmid</keyword>
<dbReference type="AlphaFoldDB" id="A0A0P0EW86"/>
<accession>A0A0P0EW86</accession>
<dbReference type="Proteomes" id="UP000298774">
    <property type="component" value="Plasmid p2"/>
</dbReference>
<dbReference type="RefSeq" id="WP_035679465.1">
    <property type="nucleotide sequence ID" value="NZ_CP012916.1"/>
</dbReference>
<geneLocation type="plasmid" evidence="3 4">
    <name>p2</name>
</geneLocation>
<evidence type="ECO:0000256" key="1">
    <source>
        <dbReference type="SAM" id="Phobius"/>
    </source>
</evidence>
<keyword evidence="1" id="KW-0812">Transmembrane</keyword>
<feature type="transmembrane region" description="Helical" evidence="1">
    <location>
        <begin position="42"/>
        <end position="63"/>
    </location>
</feature>
<keyword evidence="5" id="KW-1185">Reference proteome</keyword>
<dbReference type="GeneID" id="56450946"/>
<evidence type="ECO:0000313" key="5">
    <source>
        <dbReference type="Proteomes" id="UP001277471"/>
    </source>
</evidence>
<evidence type="ECO:0000313" key="3">
    <source>
        <dbReference type="EMBL" id="QCO11986.1"/>
    </source>
</evidence>
<protein>
    <submittedName>
        <fullName evidence="3">Uncharacterized protein</fullName>
    </submittedName>
</protein>
<evidence type="ECO:0000313" key="2">
    <source>
        <dbReference type="EMBL" id="MDX5955267.1"/>
    </source>
</evidence>
<keyword evidence="1" id="KW-1133">Transmembrane helix</keyword>
<keyword evidence="1" id="KW-0472">Membrane</keyword>
<dbReference type="Proteomes" id="UP001277471">
    <property type="component" value="Unassembled WGS sequence"/>
</dbReference>
<reference evidence="2 5" key="2">
    <citation type="submission" date="2023-11" db="EMBL/GenBank/DDBJ databases">
        <title>MicrobeMod: A computational toolkit for identifying prokaryotic methylation and restriction-modification with nanopore sequencing.</title>
        <authorList>
            <person name="Crits-Christoph A."/>
            <person name="Kang S.C."/>
            <person name="Lee H."/>
            <person name="Ostrov N."/>
        </authorList>
    </citation>
    <scope>NUCLEOTIDE SEQUENCE [LARGE SCALE GENOMIC DNA]</scope>
    <source>
        <strain evidence="2 5">ATCC 29145</strain>
    </source>
</reference>
<gene>
    <name evidence="3" type="ORF">D3868_23310</name>
    <name evidence="2" type="ORF">SIM66_29285</name>
</gene>